<dbReference type="GO" id="GO:0006418">
    <property type="term" value="P:tRNA aminoacylation for protein translation"/>
    <property type="evidence" value="ECO:0007669"/>
    <property type="project" value="InterPro"/>
</dbReference>
<dbReference type="InterPro" id="IPR009367">
    <property type="entry name" value="Elm1-like"/>
</dbReference>
<dbReference type="GO" id="GO:0005524">
    <property type="term" value="F:ATP binding"/>
    <property type="evidence" value="ECO:0007669"/>
    <property type="project" value="InterPro"/>
</dbReference>
<gene>
    <name evidence="2" type="ORF">Sradi_5486200</name>
</gene>
<dbReference type="AlphaFoldDB" id="A0AAW2L9V1"/>
<comment type="caution">
    <text evidence="2">The sequence shown here is derived from an EMBL/GenBank/DDBJ whole genome shotgun (WGS) entry which is preliminary data.</text>
</comment>
<dbReference type="PANTHER" id="PTHR33986">
    <property type="entry name" value="OS02G0535700 PROTEIN"/>
    <property type="match status" value="1"/>
</dbReference>
<feature type="compositionally biased region" description="Polar residues" evidence="1">
    <location>
        <begin position="16"/>
        <end position="34"/>
    </location>
</feature>
<proteinExistence type="predicted"/>
<feature type="region of interest" description="Disordered" evidence="1">
    <location>
        <begin position="1"/>
        <end position="37"/>
    </location>
</feature>
<organism evidence="2">
    <name type="scientific">Sesamum radiatum</name>
    <name type="common">Black benniseed</name>
    <dbReference type="NCBI Taxonomy" id="300843"/>
    <lineage>
        <taxon>Eukaryota</taxon>
        <taxon>Viridiplantae</taxon>
        <taxon>Streptophyta</taxon>
        <taxon>Embryophyta</taxon>
        <taxon>Tracheophyta</taxon>
        <taxon>Spermatophyta</taxon>
        <taxon>Magnoliopsida</taxon>
        <taxon>eudicotyledons</taxon>
        <taxon>Gunneridae</taxon>
        <taxon>Pentapetalae</taxon>
        <taxon>asterids</taxon>
        <taxon>lamiids</taxon>
        <taxon>Lamiales</taxon>
        <taxon>Pedaliaceae</taxon>
        <taxon>Sesamum</taxon>
    </lineage>
</organism>
<protein>
    <submittedName>
        <fullName evidence="2">Mitochondrial fission protein ELM1</fullName>
    </submittedName>
</protein>
<reference evidence="2" key="1">
    <citation type="submission" date="2020-06" db="EMBL/GenBank/DDBJ databases">
        <authorList>
            <person name="Li T."/>
            <person name="Hu X."/>
            <person name="Zhang T."/>
            <person name="Song X."/>
            <person name="Zhang H."/>
            <person name="Dai N."/>
            <person name="Sheng W."/>
            <person name="Hou X."/>
            <person name="Wei L."/>
        </authorList>
    </citation>
    <scope>NUCLEOTIDE SEQUENCE</scope>
    <source>
        <strain evidence="2">G02</strain>
        <tissue evidence="2">Leaf</tissue>
    </source>
</reference>
<dbReference type="PANTHER" id="PTHR33986:SF17">
    <property type="entry name" value="MITOCHONDRIAL FISSION PROTEIN ELM1"/>
    <property type="match status" value="1"/>
</dbReference>
<dbReference type="InterPro" id="IPR001412">
    <property type="entry name" value="aa-tRNA-synth_I_CS"/>
</dbReference>
<dbReference type="GO" id="GO:0004812">
    <property type="term" value="F:aminoacyl-tRNA ligase activity"/>
    <property type="evidence" value="ECO:0007669"/>
    <property type="project" value="InterPro"/>
</dbReference>
<dbReference type="GO" id="GO:0005741">
    <property type="term" value="C:mitochondrial outer membrane"/>
    <property type="evidence" value="ECO:0007669"/>
    <property type="project" value="TreeGrafter"/>
</dbReference>
<dbReference type="GO" id="GO:0000266">
    <property type="term" value="P:mitochondrial fission"/>
    <property type="evidence" value="ECO:0007669"/>
    <property type="project" value="TreeGrafter"/>
</dbReference>
<sequence length="402" mass="44264">MEPLNLAPNRIRSAPGTLNSPITGQTSNFNPQTQRPKESSAAAFQFLGVNQQNLNPSPVTRAIVIGNGFAGAENQCIGLVRALGLSDKCTLYRVSRPRGGINERLHWLPVSVHKRLDHAVKWIRGRRCLGKKLVPLPAEGKDVLEADAWHIAKVARDTFERDGPILVVASGRDTIAVASSIKQLVPENVFLVQIQHPRSRLHRFDLVIAPCHDYYPLTPEAQKQIPLFLRKWVTPRKPPDKHVVLTVGALHQADSVALRNSASAWHDQMAMLPKPLLVVSVGGPTSPNPHMGHLAFADAFVITADSVSMLSEACSTGKPVYVIGAERCTWKFAYFLKSLQSRGAVRPFTSEVNVTLYRIVSFLWEVQCLVSAAVNIFASYTLQTPRLMLCSNGHISPIGMVY</sequence>
<evidence type="ECO:0000313" key="2">
    <source>
        <dbReference type="EMBL" id="KAL0316080.1"/>
    </source>
</evidence>
<name>A0AAW2L9V1_SESRA</name>
<reference evidence="2" key="2">
    <citation type="journal article" date="2024" name="Plant">
        <title>Genomic evolution and insights into agronomic trait innovations of Sesamum species.</title>
        <authorList>
            <person name="Miao H."/>
            <person name="Wang L."/>
            <person name="Qu L."/>
            <person name="Liu H."/>
            <person name="Sun Y."/>
            <person name="Le M."/>
            <person name="Wang Q."/>
            <person name="Wei S."/>
            <person name="Zheng Y."/>
            <person name="Lin W."/>
            <person name="Duan Y."/>
            <person name="Cao H."/>
            <person name="Xiong S."/>
            <person name="Wang X."/>
            <person name="Wei L."/>
            <person name="Li C."/>
            <person name="Ma Q."/>
            <person name="Ju M."/>
            <person name="Zhao R."/>
            <person name="Li G."/>
            <person name="Mu C."/>
            <person name="Tian Q."/>
            <person name="Mei H."/>
            <person name="Zhang T."/>
            <person name="Gao T."/>
            <person name="Zhang H."/>
        </authorList>
    </citation>
    <scope>NUCLEOTIDE SEQUENCE</scope>
    <source>
        <strain evidence="2">G02</strain>
    </source>
</reference>
<accession>A0AAW2L9V1</accession>
<dbReference type="PROSITE" id="PS00178">
    <property type="entry name" value="AA_TRNA_LIGASE_I"/>
    <property type="match status" value="1"/>
</dbReference>
<dbReference type="Pfam" id="PF06258">
    <property type="entry name" value="Mito_fiss_Elm1"/>
    <property type="match status" value="1"/>
</dbReference>
<evidence type="ECO:0000256" key="1">
    <source>
        <dbReference type="SAM" id="MobiDB-lite"/>
    </source>
</evidence>
<dbReference type="EMBL" id="JACGWJ010000025">
    <property type="protein sequence ID" value="KAL0316080.1"/>
    <property type="molecule type" value="Genomic_DNA"/>
</dbReference>